<reference evidence="2" key="1">
    <citation type="submission" date="2022-04" db="EMBL/GenBank/DDBJ databases">
        <title>Xanthomonas prunicola pv. tritici, a pathogen causing a previously unreported foliar disease of wheat.</title>
        <authorList>
            <person name="Clavijo F."/>
            <person name="Curland R.D."/>
            <person name="Dill-Macky R."/>
            <person name="Pereyra S."/>
            <person name="Roman-Reyna V."/>
            <person name="Siri M.I."/>
        </authorList>
    </citation>
    <scope>NUCLEOTIDE SEQUENCE</scope>
    <source>
        <strain evidence="2">CIX249</strain>
    </source>
</reference>
<organism evidence="2 3">
    <name type="scientific">Xanthomonas prunicola</name>
    <dbReference type="NCBI Taxonomy" id="2053930"/>
    <lineage>
        <taxon>Bacteria</taxon>
        <taxon>Pseudomonadati</taxon>
        <taxon>Pseudomonadota</taxon>
        <taxon>Gammaproteobacteria</taxon>
        <taxon>Lysobacterales</taxon>
        <taxon>Lysobacteraceae</taxon>
        <taxon>Xanthomonas</taxon>
    </lineage>
</organism>
<dbReference type="RefSeq" id="WP_260807892.1">
    <property type="nucleotide sequence ID" value="NZ_CP096142.1"/>
</dbReference>
<evidence type="ECO:0000313" key="3">
    <source>
        <dbReference type="Proteomes" id="UP001058381"/>
    </source>
</evidence>
<gene>
    <name evidence="2" type="ORF">M0D43_03105</name>
</gene>
<dbReference type="AlphaFoldDB" id="A0A9Q9J4M3"/>
<proteinExistence type="predicted"/>
<dbReference type="Proteomes" id="UP001058381">
    <property type="component" value="Chromosome"/>
</dbReference>
<evidence type="ECO:0000256" key="1">
    <source>
        <dbReference type="SAM" id="Phobius"/>
    </source>
</evidence>
<keyword evidence="1" id="KW-1133">Transmembrane helix</keyword>
<feature type="transmembrane region" description="Helical" evidence="1">
    <location>
        <begin position="12"/>
        <end position="33"/>
    </location>
</feature>
<evidence type="ECO:0000313" key="2">
    <source>
        <dbReference type="EMBL" id="UXA66048.1"/>
    </source>
</evidence>
<dbReference type="EMBL" id="CP096142">
    <property type="protein sequence ID" value="UXA66048.1"/>
    <property type="molecule type" value="Genomic_DNA"/>
</dbReference>
<dbReference type="GeneID" id="75150307"/>
<keyword evidence="1" id="KW-0812">Transmembrane</keyword>
<keyword evidence="1" id="KW-0472">Membrane</keyword>
<sequence length="145" mass="15442">MDDQKSNNTAQFLTYILVPAALIGAVVVGANYFHQQRTSAEPKGVTSVPQLQVVDVSCEQRGSWSTAELTFRNAGNSEQMLLAAFVAFKDKDGKQIGIDNSYLSPSRIPAGSLASVKLMMDTGGRGTSCALMSVQDREGQPIGVS</sequence>
<protein>
    <submittedName>
        <fullName evidence="2">Uncharacterized protein</fullName>
    </submittedName>
</protein>
<accession>A0A9Q9J4M3</accession>
<name>A0A9Q9J4M3_9XANT</name>